<feature type="domain" description="RNA-dependent RNA polymerase alsuviricetes" evidence="11">
    <location>
        <begin position="1764"/>
        <end position="2169"/>
    </location>
</feature>
<evidence type="ECO:0000259" key="11">
    <source>
        <dbReference type="Pfam" id="PF00978"/>
    </source>
</evidence>
<keyword evidence="2" id="KW-0808">Transferase</keyword>
<dbReference type="GO" id="GO:0005524">
    <property type="term" value="F:ATP binding"/>
    <property type="evidence" value="ECO:0007669"/>
    <property type="project" value="UniProtKB-KW"/>
</dbReference>
<dbReference type="GO" id="GO:0006396">
    <property type="term" value="P:RNA processing"/>
    <property type="evidence" value="ECO:0007669"/>
    <property type="project" value="InterPro"/>
</dbReference>
<dbReference type="Pfam" id="PF01660">
    <property type="entry name" value="Vmethyltransf"/>
    <property type="match status" value="1"/>
</dbReference>
<feature type="domain" description="Alphavirus-like MT" evidence="13">
    <location>
        <begin position="43"/>
        <end position="355"/>
    </location>
</feature>
<dbReference type="SUPFAM" id="SSF52540">
    <property type="entry name" value="P-loop containing nucleoside triphosphate hydrolases"/>
    <property type="match status" value="1"/>
</dbReference>
<dbReference type="InterPro" id="IPR037151">
    <property type="entry name" value="AlkB-like_sf"/>
</dbReference>
<dbReference type="InterPro" id="IPR001788">
    <property type="entry name" value="RNA-dep_RNA_pol_alsuvir"/>
</dbReference>
<evidence type="ECO:0000256" key="1">
    <source>
        <dbReference type="ARBA" id="ARBA00022484"/>
    </source>
</evidence>
<organism evidence="16">
    <name type="scientific">Foveavirus mali</name>
    <dbReference type="NCBI Taxonomy" id="35350"/>
    <lineage>
        <taxon>Viruses</taxon>
        <taxon>Riboviria</taxon>
        <taxon>Orthornavirae</taxon>
        <taxon>Kitrinoviricota</taxon>
        <taxon>Alsuviricetes</taxon>
        <taxon>Tymovirales</taxon>
        <taxon>Betaflexiviridae</taxon>
        <taxon>Quinvirinae</taxon>
        <taxon>Foveavirus</taxon>
    </lineage>
</organism>
<feature type="domain" description="(+)RNA virus helicase C-terminal" evidence="12">
    <location>
        <begin position="1371"/>
        <end position="1635"/>
    </location>
</feature>
<keyword evidence="6" id="KW-0347">Helicase</keyword>
<keyword evidence="1 16" id="KW-0696">RNA-directed RNA polymerase</keyword>
<dbReference type="GO" id="GO:0003968">
    <property type="term" value="F:RNA-directed RNA polymerase activity"/>
    <property type="evidence" value="ECO:0007669"/>
    <property type="project" value="UniProtKB-KW"/>
</dbReference>
<feature type="domain" description="Peptidase C23" evidence="15">
    <location>
        <begin position="1199"/>
        <end position="1286"/>
    </location>
</feature>
<evidence type="ECO:0000256" key="8">
    <source>
        <dbReference type="ARBA" id="ARBA00042213"/>
    </source>
</evidence>
<evidence type="ECO:0000259" key="14">
    <source>
        <dbReference type="Pfam" id="PF03171"/>
    </source>
</evidence>
<evidence type="ECO:0000259" key="15">
    <source>
        <dbReference type="Pfam" id="PF05379"/>
    </source>
</evidence>
<dbReference type="CDD" id="cd22792">
    <property type="entry name" value="OTU_RDRP-like"/>
    <property type="match status" value="1"/>
</dbReference>
<evidence type="ECO:0000256" key="10">
    <source>
        <dbReference type="SAM" id="MobiDB-lite"/>
    </source>
</evidence>
<reference evidence="16" key="1">
    <citation type="submission" date="2021-05" db="EMBL/GenBank/DDBJ databases">
        <authorList>
            <person name="Rast H."/>
            <person name="Boyes I."/>
            <person name="Rott M."/>
        </authorList>
    </citation>
    <scope>NUCLEOTIDE SEQUENCE</scope>
    <source>
        <strain evidence="16">13TF142C</strain>
    </source>
</reference>
<evidence type="ECO:0000256" key="4">
    <source>
        <dbReference type="ARBA" id="ARBA00022741"/>
    </source>
</evidence>
<dbReference type="SUPFAM" id="SSF51197">
    <property type="entry name" value="Clavaminate synthase-like"/>
    <property type="match status" value="1"/>
</dbReference>
<proteinExistence type="predicted"/>
<evidence type="ECO:0000256" key="3">
    <source>
        <dbReference type="ARBA" id="ARBA00022695"/>
    </source>
</evidence>
<accession>A0A8K1J6X7</accession>
<evidence type="ECO:0000256" key="2">
    <source>
        <dbReference type="ARBA" id="ARBA00022679"/>
    </source>
</evidence>
<name>A0A8K1J6X7_9VIRU</name>
<evidence type="ECO:0000259" key="13">
    <source>
        <dbReference type="Pfam" id="PF01660"/>
    </source>
</evidence>
<dbReference type="SUPFAM" id="SSF56672">
    <property type="entry name" value="DNA/RNA polymerases"/>
    <property type="match status" value="1"/>
</dbReference>
<keyword evidence="7" id="KW-0067">ATP-binding</keyword>
<feature type="region of interest" description="Disordered" evidence="10">
    <location>
        <begin position="882"/>
        <end position="909"/>
    </location>
</feature>
<evidence type="ECO:0000256" key="5">
    <source>
        <dbReference type="ARBA" id="ARBA00022801"/>
    </source>
</evidence>
<evidence type="ECO:0000256" key="6">
    <source>
        <dbReference type="ARBA" id="ARBA00022806"/>
    </source>
</evidence>
<dbReference type="GO" id="GO:0003724">
    <property type="term" value="F:RNA helicase activity"/>
    <property type="evidence" value="ECO:0007669"/>
    <property type="project" value="UniProtKB-EC"/>
</dbReference>
<keyword evidence="5" id="KW-0378">Hydrolase</keyword>
<keyword evidence="4" id="KW-0547">Nucleotide-binding</keyword>
<dbReference type="InterPro" id="IPR002588">
    <property type="entry name" value="Alphavirus-like_MT_dom"/>
</dbReference>
<feature type="compositionally biased region" description="Basic and acidic residues" evidence="10">
    <location>
        <begin position="882"/>
        <end position="905"/>
    </location>
</feature>
<dbReference type="InterPro" id="IPR044861">
    <property type="entry name" value="IPNS-like_FE2OG_OXY"/>
</dbReference>
<dbReference type="GO" id="GO:0016556">
    <property type="term" value="P:mRNA modification"/>
    <property type="evidence" value="ECO:0007669"/>
    <property type="project" value="InterPro"/>
</dbReference>
<dbReference type="GO" id="GO:0003723">
    <property type="term" value="F:RNA binding"/>
    <property type="evidence" value="ECO:0007669"/>
    <property type="project" value="InterPro"/>
</dbReference>
<dbReference type="Gene3D" id="2.60.120.590">
    <property type="entry name" value="Alpha-ketoglutarate-dependent dioxygenase AlkB-like"/>
    <property type="match status" value="1"/>
</dbReference>
<dbReference type="Pfam" id="PF01443">
    <property type="entry name" value="Viral_helicase1"/>
    <property type="match status" value="1"/>
</dbReference>
<dbReference type="CDD" id="cd23245">
    <property type="entry name" value="Betaflexiviridae_RdRp"/>
    <property type="match status" value="1"/>
</dbReference>
<protein>
    <recommendedName>
        <fullName evidence="8">ORF1 protein</fullName>
    </recommendedName>
</protein>
<dbReference type="Gene3D" id="3.40.50.300">
    <property type="entry name" value="P-loop containing nucleotide triphosphate hydrolases"/>
    <property type="match status" value="1"/>
</dbReference>
<dbReference type="GO" id="GO:0016817">
    <property type="term" value="F:hydrolase activity, acting on acid anhydrides"/>
    <property type="evidence" value="ECO:0007669"/>
    <property type="project" value="InterPro"/>
</dbReference>
<dbReference type="GO" id="GO:0006351">
    <property type="term" value="P:DNA-templated transcription"/>
    <property type="evidence" value="ECO:0007669"/>
    <property type="project" value="InterPro"/>
</dbReference>
<dbReference type="InterPro" id="IPR008041">
    <property type="entry name" value="Peptidase_C23"/>
</dbReference>
<keyword evidence="3" id="KW-0548">Nucleotidyltransferase</keyword>
<dbReference type="Pfam" id="PF05379">
    <property type="entry name" value="Peptidase_C23"/>
    <property type="match status" value="1"/>
</dbReference>
<evidence type="ECO:0000256" key="9">
    <source>
        <dbReference type="ARBA" id="ARBA00047984"/>
    </source>
</evidence>
<dbReference type="Pfam" id="PF00978">
    <property type="entry name" value="RdRP_2"/>
    <property type="match status" value="1"/>
</dbReference>
<sequence>MALLSRTAAEEVIASFTSEEQSRISTQAVLALTNVEKDKHDLFNYALPELAKMKLFNSGIYLSPHSYKPHSHPVCKTLENNILFNILPSYLDNSFYLVSIKKNKVDFLKRRHPDLQMVETINRYISSIDKTRYGGFFHISPSKISAKFKCDRRTGFENDASLIDLIPGCMEGARKRFFFHDELHYWTKEALITFLDHVKPEVMLASIVFPPEILAGAKESLNPWCYTFKIVGKDLVFFPDGEQSEAYIQPVSGSYLLRTGRITTPSGDVFQLDLLKSSFSHHLISITKGEAIGQKMRFFNGFEAVAMKGLNPLRRKVESCLPISKGTILKIYRYLRTLKKPDLQSAMAKLSQVCKDPNGYEIKFFEEFSKLCLRCETLNTNMLPDMKKIVQGFFLKLFPNPISRNFKVVQQLHLDNFIETLEEFNFSINTENLSLNWKDDLEFVNLTFGDTDFNVEESFAEIWGSKRDIVDIITVHHSPYLVSKFESYDHQFHSLLSIDSVSALTRVAKIVLSLYDPCVAEAFNESRVSNLAVNVIIAANLRACFAVTDLWKTFEEILLKEGRRAQGKMRKRYHFELGIRWFLFVDVSNQWFLPPCRDGLIARSVSFDQFIKGCQRHNSFHRGRMALRQVFRNFKLQALLTTHELPTIHNIEAEEVPKVEHVASDKLESTIAPLEIVPIENVGCNLVLCRCSLNCFIQQADVSSLHGNLVFLDFIGGVKGRGASFYSRDLKGYSYTGFSHVSRGWPDFLDKFLSDNKIPLKFYNQCLIQEYSTGHGLSMHKDDEGIYDIDHQVLTVNYSGHATFCIECSGSGFECLLSGPQMLLMPFGFQREHRHGIKSPSKGRISLTFRLSKESNDQVPIQEVVAIEHGDSDDRAALKDMERRSHADGRMPAKESDGQTREKVVGDPSGSAPVQEFLIQIDSSLLEYALKSLSGLSKDVINCDMCLCNSPWLKNEELKFSEALRDLAFASGFNPTDRFSLAKGIEGVRGVNRIISDLPTHVFPLRGTMHIIDLDDNSIRGDVREGFFSGFRRWKITSCSTDLIVLAFLKPKMTLGGELRSHEDECELSDLTEKLHGCSVILSRKFEPDLFHSFDVEADGNCFWHSVGPLIGVDGEYLKRILHDQALKDGVKCPRLGKQLEGNTWAEREAVAYFCSHYGIRLNVLYTREECTWIFKPHEVLKAATLVCQDNHFKPCMPVNGCVIRAIASALNRREVDVLAVLGKPAHEDLFEEVAEGRGFSIFDLTRLFEIFSICGSVDTGGELIMVNENGKIPAEFSLEKEHLAHIPTLSRRKFSPIVSDLNRVSNSAMRFLALNGAEIDYRPSIDRASTLLDSFEMGATGVLCQGIKEAQKDLASKLVPESVHDRKLIMILGTFGCGKSSLFKKFIEKSPGKAITFVSPRRSLAESINHDLGLARVGGKKTGKCKDLKNVRVKTFELFILHLDSIKEGHTVVIDEIQLFPPGYIDLIILGLKQNVNIIIAGDPCQSDYDSSSDRHIFAGSESDIMRILSGRSYKFNILSQRFRNPVFHGRLPCNLNRTRLTLDEEEYTLWDSIQEFSMMGRKDCPVVLVSSFEEKKIVAAHLGLKMKCITYGESTGLNFQKGAILVTYESALTSDRRWWTALSRFSHDIHFINGMGVTWDNAITHFVGKPLHKFFTKRACNDDIIDLLPGRPELIEGFQSQVGADEGVREAKLVGDPWLKTKIFLGQNIDVEPELIEEVNAAEDWFKTHIPIMGLEAVRAQWVDRLISKEAREFRIGDITTEQFTDDHSKNRGQELTNAAERYESIYPRHKGTDTATFLMAVKKRLSFSSPAAEHAKLRRARPFGKFLLDTFLKRVPLNCRHNEVMMSEAVHAFEEKKLSKSMATIENHSGRSCEDWPVDKALIFMKSQLCTKFDNRFRSAKAGQTLACFQHSVLCRFAPYMRYIEAKVVEVLPKNLYIHSGKNIDDLADWVMENKFNGVCTESDYEAFDASQDHFILAFELEVMKYLGLPPDLIADYTFIKTHLGSKLGNFAIMRFTGEASTFLFNTMANMLFTFLRYDLNGKEAICFAGDDMCANSRLKVTNANSKFLDKIKLKAKVQFTATPTFCGWGLCEHGVFKKPDLVLERLQIARETRNLENCIDNYAIEVSCAYKMGENLNLYLTPQEVDAHYNCVRFIVQHNHLLKSNIRDLFKGESVPIKEGSLPVSVWCA</sequence>
<dbReference type="InterPro" id="IPR043502">
    <property type="entry name" value="DNA/RNA_pol_sf"/>
</dbReference>
<comment type="catalytic activity">
    <reaction evidence="9">
        <text>ATP + H2O = ADP + phosphate + H(+)</text>
        <dbReference type="Rhea" id="RHEA:13065"/>
        <dbReference type="ChEBI" id="CHEBI:15377"/>
        <dbReference type="ChEBI" id="CHEBI:15378"/>
        <dbReference type="ChEBI" id="CHEBI:30616"/>
        <dbReference type="ChEBI" id="CHEBI:43474"/>
        <dbReference type="ChEBI" id="CHEBI:456216"/>
        <dbReference type="EC" id="3.6.4.13"/>
    </reaction>
</comment>
<dbReference type="GO" id="GO:0008174">
    <property type="term" value="F:mRNA methyltransferase activity"/>
    <property type="evidence" value="ECO:0007669"/>
    <property type="project" value="InterPro"/>
</dbReference>
<evidence type="ECO:0000259" key="12">
    <source>
        <dbReference type="Pfam" id="PF01443"/>
    </source>
</evidence>
<dbReference type="InterPro" id="IPR027417">
    <property type="entry name" value="P-loop_NTPase"/>
</dbReference>
<dbReference type="Pfam" id="PF03171">
    <property type="entry name" value="2OG-FeII_Oxy"/>
    <property type="match status" value="1"/>
</dbReference>
<evidence type="ECO:0000313" key="16">
    <source>
        <dbReference type="EMBL" id="UCR98067.1"/>
    </source>
</evidence>
<dbReference type="EMBL" id="MZ147981">
    <property type="protein sequence ID" value="UCR98067.1"/>
    <property type="molecule type" value="Genomic_RNA"/>
</dbReference>
<feature type="domain" description="Isopenicillin N synthase-like Fe(2+) 2OG dioxygenase" evidence="14">
    <location>
        <begin position="763"/>
        <end position="852"/>
    </location>
</feature>
<evidence type="ECO:0000256" key="7">
    <source>
        <dbReference type="ARBA" id="ARBA00022840"/>
    </source>
</evidence>
<dbReference type="InterPro" id="IPR027351">
    <property type="entry name" value="(+)RNA_virus_helicase_core_dom"/>
</dbReference>